<evidence type="ECO:0000313" key="2">
    <source>
        <dbReference type="Proteomes" id="UP000252586"/>
    </source>
</evidence>
<proteinExistence type="predicted"/>
<dbReference type="Proteomes" id="UP000252586">
    <property type="component" value="Unassembled WGS sequence"/>
</dbReference>
<accession>A0A366DUC6</accession>
<comment type="caution">
    <text evidence="1">The sequence shown here is derived from an EMBL/GenBank/DDBJ whole genome shotgun (WGS) entry which is preliminary data.</text>
</comment>
<dbReference type="EMBL" id="QNRE01000002">
    <property type="protein sequence ID" value="RBO93693.1"/>
    <property type="molecule type" value="Genomic_DNA"/>
</dbReference>
<name>A0A366DUC6_9NOCA</name>
<gene>
    <name evidence="1" type="ORF">DFR74_102110</name>
</gene>
<dbReference type="Pfam" id="PF10824">
    <property type="entry name" value="T7SS_ESX_EspC"/>
    <property type="match status" value="1"/>
</dbReference>
<dbReference type="GO" id="GO:0009306">
    <property type="term" value="P:protein secretion"/>
    <property type="evidence" value="ECO:0007669"/>
    <property type="project" value="InterPro"/>
</dbReference>
<dbReference type="InterPro" id="IPR022536">
    <property type="entry name" value="EspC"/>
</dbReference>
<dbReference type="OrthoDB" id="4559556at2"/>
<organism evidence="1 2">
    <name type="scientific">Nocardia puris</name>
    <dbReference type="NCBI Taxonomy" id="208602"/>
    <lineage>
        <taxon>Bacteria</taxon>
        <taxon>Bacillati</taxon>
        <taxon>Actinomycetota</taxon>
        <taxon>Actinomycetes</taxon>
        <taxon>Mycobacteriales</taxon>
        <taxon>Nocardiaceae</taxon>
        <taxon>Nocardia</taxon>
    </lineage>
</organism>
<dbReference type="RefSeq" id="WP_067512052.1">
    <property type="nucleotide sequence ID" value="NZ_CP107943.1"/>
</dbReference>
<sequence>MDTLKLDPAAMAAYSAMARTVAEQLASAASAASGAVNPQKLDTDLGLIGAEFVARFTSAVQEHTQALSTASQLVSAYDRVLRDYDERMRAGDASTARALSRTEEELS</sequence>
<keyword evidence="2" id="KW-1185">Reference proteome</keyword>
<protein>
    <submittedName>
        <fullName evidence="1">Excreted virulence factor EspC (Type VII ESX diderm)</fullName>
    </submittedName>
</protein>
<dbReference type="AlphaFoldDB" id="A0A366DUC6"/>
<evidence type="ECO:0000313" key="1">
    <source>
        <dbReference type="EMBL" id="RBO93693.1"/>
    </source>
</evidence>
<reference evidence="1 2" key="1">
    <citation type="submission" date="2018-06" db="EMBL/GenBank/DDBJ databases">
        <title>Genomic Encyclopedia of Type Strains, Phase IV (KMG-IV): sequencing the most valuable type-strain genomes for metagenomic binning, comparative biology and taxonomic classification.</title>
        <authorList>
            <person name="Goeker M."/>
        </authorList>
    </citation>
    <scope>NUCLEOTIDE SEQUENCE [LARGE SCALE GENOMIC DNA]</scope>
    <source>
        <strain evidence="1 2">DSM 44599</strain>
    </source>
</reference>